<comment type="caution">
    <text evidence="2">The sequence shown here is derived from an EMBL/GenBank/DDBJ whole genome shotgun (WGS) entry which is preliminary data.</text>
</comment>
<organism evidence="2 3">
    <name type="scientific">Lates japonicus</name>
    <name type="common">Japanese lates</name>
    <dbReference type="NCBI Taxonomy" id="270547"/>
    <lineage>
        <taxon>Eukaryota</taxon>
        <taxon>Metazoa</taxon>
        <taxon>Chordata</taxon>
        <taxon>Craniata</taxon>
        <taxon>Vertebrata</taxon>
        <taxon>Euteleostomi</taxon>
        <taxon>Actinopterygii</taxon>
        <taxon>Neopterygii</taxon>
        <taxon>Teleostei</taxon>
        <taxon>Neoteleostei</taxon>
        <taxon>Acanthomorphata</taxon>
        <taxon>Carangaria</taxon>
        <taxon>Carangaria incertae sedis</taxon>
        <taxon>Centropomidae</taxon>
        <taxon>Lates</taxon>
    </lineage>
</organism>
<sequence>MSPSQRGRYGCEAARNAKWRLAAPPNIPLLKRPGGIPQPWPIHPHPTGQVHRSHFLPPPPPPPQLPLFHTRHAEESAERPHLVTIIRPCGQTTLRKVAVLLNMKCGVTDNCCGYLGRWVSCWSVCACTMQLAVGLKPR</sequence>
<evidence type="ECO:0000313" key="2">
    <source>
        <dbReference type="EMBL" id="GLD71639.1"/>
    </source>
</evidence>
<gene>
    <name evidence="2" type="ORF">AKAME5_002296100</name>
</gene>
<evidence type="ECO:0000256" key="1">
    <source>
        <dbReference type="SAM" id="MobiDB-lite"/>
    </source>
</evidence>
<feature type="region of interest" description="Disordered" evidence="1">
    <location>
        <begin position="38"/>
        <end position="62"/>
    </location>
</feature>
<protein>
    <submittedName>
        <fullName evidence="2">CaM kinase-like vesicle-associated protein</fullName>
    </submittedName>
</protein>
<keyword evidence="3" id="KW-1185">Reference proteome</keyword>
<reference evidence="2" key="1">
    <citation type="submission" date="2022-08" db="EMBL/GenBank/DDBJ databases">
        <title>Genome sequencing of akame (Lates japonicus).</title>
        <authorList>
            <person name="Hashiguchi Y."/>
            <person name="Takahashi H."/>
        </authorList>
    </citation>
    <scope>NUCLEOTIDE SEQUENCE</scope>
    <source>
        <strain evidence="2">Kochi</strain>
    </source>
</reference>
<proteinExistence type="predicted"/>
<accession>A0AAD3RIE2</accession>
<name>A0AAD3RIE2_LATJO</name>
<keyword evidence="2" id="KW-0418">Kinase</keyword>
<dbReference type="GO" id="GO:0016301">
    <property type="term" value="F:kinase activity"/>
    <property type="evidence" value="ECO:0007669"/>
    <property type="project" value="UniProtKB-KW"/>
</dbReference>
<dbReference type="EMBL" id="BRZM01000684">
    <property type="protein sequence ID" value="GLD71639.1"/>
    <property type="molecule type" value="Genomic_DNA"/>
</dbReference>
<dbReference type="AlphaFoldDB" id="A0AAD3RIE2"/>
<dbReference type="Proteomes" id="UP001279410">
    <property type="component" value="Unassembled WGS sequence"/>
</dbReference>
<evidence type="ECO:0000313" key="3">
    <source>
        <dbReference type="Proteomes" id="UP001279410"/>
    </source>
</evidence>
<keyword evidence="2" id="KW-0808">Transferase</keyword>